<evidence type="ECO:0000313" key="3">
    <source>
        <dbReference type="Proteomes" id="UP001303160"/>
    </source>
</evidence>
<dbReference type="AlphaFoldDB" id="A0AAN7B0V6"/>
<evidence type="ECO:0000256" key="1">
    <source>
        <dbReference type="SAM" id="Phobius"/>
    </source>
</evidence>
<proteinExistence type="predicted"/>
<accession>A0AAN7B0V6</accession>
<organism evidence="2 3">
    <name type="scientific">Triangularia verruculosa</name>
    <dbReference type="NCBI Taxonomy" id="2587418"/>
    <lineage>
        <taxon>Eukaryota</taxon>
        <taxon>Fungi</taxon>
        <taxon>Dikarya</taxon>
        <taxon>Ascomycota</taxon>
        <taxon>Pezizomycotina</taxon>
        <taxon>Sordariomycetes</taxon>
        <taxon>Sordariomycetidae</taxon>
        <taxon>Sordariales</taxon>
        <taxon>Podosporaceae</taxon>
        <taxon>Triangularia</taxon>
    </lineage>
</organism>
<dbReference type="EMBL" id="MU863875">
    <property type="protein sequence ID" value="KAK4205732.1"/>
    <property type="molecule type" value="Genomic_DNA"/>
</dbReference>
<feature type="transmembrane region" description="Helical" evidence="1">
    <location>
        <begin position="240"/>
        <end position="264"/>
    </location>
</feature>
<keyword evidence="3" id="KW-1185">Reference proteome</keyword>
<feature type="transmembrane region" description="Helical" evidence="1">
    <location>
        <begin position="323"/>
        <end position="342"/>
    </location>
</feature>
<reference evidence="2" key="1">
    <citation type="journal article" date="2023" name="Mol. Phylogenet. Evol.">
        <title>Genome-scale phylogeny and comparative genomics of the fungal order Sordariales.</title>
        <authorList>
            <person name="Hensen N."/>
            <person name="Bonometti L."/>
            <person name="Westerberg I."/>
            <person name="Brannstrom I.O."/>
            <person name="Guillou S."/>
            <person name="Cros-Aarteil S."/>
            <person name="Calhoun S."/>
            <person name="Haridas S."/>
            <person name="Kuo A."/>
            <person name="Mondo S."/>
            <person name="Pangilinan J."/>
            <person name="Riley R."/>
            <person name="LaButti K."/>
            <person name="Andreopoulos B."/>
            <person name="Lipzen A."/>
            <person name="Chen C."/>
            <person name="Yan M."/>
            <person name="Daum C."/>
            <person name="Ng V."/>
            <person name="Clum A."/>
            <person name="Steindorff A."/>
            <person name="Ohm R.A."/>
            <person name="Martin F."/>
            <person name="Silar P."/>
            <person name="Natvig D.O."/>
            <person name="Lalanne C."/>
            <person name="Gautier V."/>
            <person name="Ament-Velasquez S.L."/>
            <person name="Kruys A."/>
            <person name="Hutchinson M.I."/>
            <person name="Powell A.J."/>
            <person name="Barry K."/>
            <person name="Miller A.N."/>
            <person name="Grigoriev I.V."/>
            <person name="Debuchy R."/>
            <person name="Gladieux P."/>
            <person name="Hiltunen Thoren M."/>
            <person name="Johannesson H."/>
        </authorList>
    </citation>
    <scope>NUCLEOTIDE SEQUENCE</scope>
    <source>
        <strain evidence="2">CBS 315.58</strain>
    </source>
</reference>
<dbReference type="Proteomes" id="UP001303160">
    <property type="component" value="Unassembled WGS sequence"/>
</dbReference>
<protein>
    <recommendedName>
        <fullName evidence="4">Transmembrane protein</fullName>
    </recommendedName>
</protein>
<feature type="transmembrane region" description="Helical" evidence="1">
    <location>
        <begin position="173"/>
        <end position="192"/>
    </location>
</feature>
<evidence type="ECO:0008006" key="4">
    <source>
        <dbReference type="Google" id="ProtNLM"/>
    </source>
</evidence>
<name>A0AAN7B0V6_9PEZI</name>
<keyword evidence="1" id="KW-1133">Transmembrane helix</keyword>
<evidence type="ECO:0000313" key="2">
    <source>
        <dbReference type="EMBL" id="KAK4205732.1"/>
    </source>
</evidence>
<keyword evidence="1" id="KW-0472">Membrane</keyword>
<comment type="caution">
    <text evidence="2">The sequence shown here is derived from an EMBL/GenBank/DDBJ whole genome shotgun (WGS) entry which is preliminary data.</text>
</comment>
<gene>
    <name evidence="2" type="ORF">QBC40DRAFT_270773</name>
</gene>
<keyword evidence="1" id="KW-0812">Transmembrane</keyword>
<sequence length="393" mass="44339">MSIISAILNRSQEEYLSNDGTPSINKPELVNEDLENNIMEVEADIVVIHGIAAHPTGNWESRITTSVCWLCGEDPQKDMTVPFGMIESLPPLEASRRRRLVFRPCCSRRARNIPARNMSSSILRQTRISLGSLGHWTHLISEWVLDLLGLICTTPLAIVGVRLAEKLEKGINIARLILLTSLVLANMWYMNLRLQRRKNHRQVVVNPHRGKWVGRTREGAFILVNCDEGNRYSRKRGPSLSTLIIDWCTIVAGGLAAFVMVSFLSPLDQLPVYGLDLERFIQIFGSSDLFRALLERPNLVAYVVAVLVYSAAGIYHLVHKPRYWADFGLMAIICSVFMGSWLGRQAMVNTLILGALLSLVCAKMYESSTNRRHSYPVVKEQGQYRYDLEKVST</sequence>
<reference evidence="2" key="2">
    <citation type="submission" date="2023-05" db="EMBL/GenBank/DDBJ databases">
        <authorList>
            <consortium name="Lawrence Berkeley National Laboratory"/>
            <person name="Steindorff A."/>
            <person name="Hensen N."/>
            <person name="Bonometti L."/>
            <person name="Westerberg I."/>
            <person name="Brannstrom I.O."/>
            <person name="Guillou S."/>
            <person name="Cros-Aarteil S."/>
            <person name="Calhoun S."/>
            <person name="Haridas S."/>
            <person name="Kuo A."/>
            <person name="Mondo S."/>
            <person name="Pangilinan J."/>
            <person name="Riley R."/>
            <person name="Labutti K."/>
            <person name="Andreopoulos B."/>
            <person name="Lipzen A."/>
            <person name="Chen C."/>
            <person name="Yanf M."/>
            <person name="Daum C."/>
            <person name="Ng V."/>
            <person name="Clum A."/>
            <person name="Ohm R."/>
            <person name="Martin F."/>
            <person name="Silar P."/>
            <person name="Natvig D."/>
            <person name="Lalanne C."/>
            <person name="Gautier V."/>
            <person name="Ament-Velasquez S.L."/>
            <person name="Kruys A."/>
            <person name="Hutchinson M.I."/>
            <person name="Powell A.J."/>
            <person name="Barry K."/>
            <person name="Miller A.N."/>
            <person name="Grigoriev I.V."/>
            <person name="Debuchy R."/>
            <person name="Gladieux P."/>
            <person name="Thoren M.H."/>
            <person name="Johannesson H."/>
        </authorList>
    </citation>
    <scope>NUCLEOTIDE SEQUENCE</scope>
    <source>
        <strain evidence="2">CBS 315.58</strain>
    </source>
</reference>
<feature type="transmembrane region" description="Helical" evidence="1">
    <location>
        <begin position="348"/>
        <end position="365"/>
    </location>
</feature>
<feature type="transmembrane region" description="Helical" evidence="1">
    <location>
        <begin position="299"/>
        <end position="318"/>
    </location>
</feature>